<protein>
    <recommendedName>
        <fullName evidence="3">Exo-alpha-sialidase</fullName>
    </recommendedName>
</protein>
<comment type="caution">
    <text evidence="1">The sequence shown here is derived from an EMBL/GenBank/DDBJ whole genome shotgun (WGS) entry which is preliminary data.</text>
</comment>
<evidence type="ECO:0008006" key="3">
    <source>
        <dbReference type="Google" id="ProtNLM"/>
    </source>
</evidence>
<evidence type="ECO:0000313" key="2">
    <source>
        <dbReference type="Proteomes" id="UP000297890"/>
    </source>
</evidence>
<accession>A0A4Z0F5C8</accession>
<dbReference type="SUPFAM" id="SSF110296">
    <property type="entry name" value="Oligoxyloglucan reducing end-specific cellobiohydrolase"/>
    <property type="match status" value="1"/>
</dbReference>
<reference evidence="1 2" key="1">
    <citation type="journal article" date="2019" name="ISME J.">
        <title>Candidatus Macondimonas diazotrophica, a novel gammaproteobacterial genus dominating crude-oil-contaminated coastal sediments.</title>
        <authorList>
            <person name="Karthikeyan S."/>
            <person name="Konstantinidis K."/>
        </authorList>
    </citation>
    <scope>NUCLEOTIDE SEQUENCE [LARGE SCALE GENOMIC DNA]</scope>
    <source>
        <strain evidence="1 2">KTK01</strain>
    </source>
</reference>
<gene>
    <name evidence="1" type="ORF">E4680_12700</name>
</gene>
<dbReference type="EMBL" id="SRIO01000025">
    <property type="protein sequence ID" value="TFZ81391.1"/>
    <property type="molecule type" value="Genomic_DNA"/>
</dbReference>
<dbReference type="Proteomes" id="UP000297890">
    <property type="component" value="Unassembled WGS sequence"/>
</dbReference>
<sequence length="336" mass="36027">MACAWENKQRCVEVCLGDIGNYAYIGRDWNISSDLRLIEVNKDLTGWVDHGILSDGISERLMSKSRKVFRLRFTTGPDETHIDEHEGGAVFTEVAVVPGLSRNNKYIQYLAGKLRAGTFISPGLDSIDVSDTGTTWSSGGGGIEGVYAHTVLGTRLVASILGASVELHYSDNAGAAWLLGQGSIDAGNPHEFCHSGSRLVRVAFGSTDVLSTSDGAAWTTYSNFETFASAPPFSAADGSGTILIAGNVVSTGDRAFLRSTNHGVSWATRTFVAAGIPNVSNSSESWGLFWDGAQFVCLIKRDDLGEFQVYTSPTGLTWAAGIFIPNVEHYPTQIID</sequence>
<dbReference type="RefSeq" id="WP_135282795.1">
    <property type="nucleotide sequence ID" value="NZ_SRIO01000025.1"/>
</dbReference>
<name>A0A4Z0F5C8_9GAMM</name>
<proteinExistence type="predicted"/>
<evidence type="ECO:0000313" key="1">
    <source>
        <dbReference type="EMBL" id="TFZ81391.1"/>
    </source>
</evidence>
<keyword evidence="2" id="KW-1185">Reference proteome</keyword>
<dbReference type="AlphaFoldDB" id="A0A4Z0F5C8"/>
<organism evidence="1 2">
    <name type="scientific">Candidatus Macondimonas diazotrophica</name>
    <dbReference type="NCBI Taxonomy" id="2305248"/>
    <lineage>
        <taxon>Bacteria</taxon>
        <taxon>Pseudomonadati</taxon>
        <taxon>Pseudomonadota</taxon>
        <taxon>Gammaproteobacteria</taxon>
        <taxon>Chromatiales</taxon>
        <taxon>Ectothiorhodospiraceae</taxon>
        <taxon>Candidatus Macondimonas</taxon>
    </lineage>
</organism>